<organism evidence="1 2">
    <name type="scientific">Gossypium trilobum</name>
    <dbReference type="NCBI Taxonomy" id="34281"/>
    <lineage>
        <taxon>Eukaryota</taxon>
        <taxon>Viridiplantae</taxon>
        <taxon>Streptophyta</taxon>
        <taxon>Embryophyta</taxon>
        <taxon>Tracheophyta</taxon>
        <taxon>Spermatophyta</taxon>
        <taxon>Magnoliopsida</taxon>
        <taxon>eudicotyledons</taxon>
        <taxon>Gunneridae</taxon>
        <taxon>Pentapetalae</taxon>
        <taxon>rosids</taxon>
        <taxon>malvids</taxon>
        <taxon>Malvales</taxon>
        <taxon>Malvaceae</taxon>
        <taxon>Malvoideae</taxon>
        <taxon>Gossypium</taxon>
    </lineage>
</organism>
<comment type="caution">
    <text evidence="1">The sequence shown here is derived from an EMBL/GenBank/DDBJ whole genome shotgun (WGS) entry which is preliminary data.</text>
</comment>
<accession>A0A7J9E4X2</accession>
<sequence length="71" mass="7885">MSPVLKTVQTTLSLNKLSSRNYPRKEKKLLQHGSCSFPINNVQLSFQGGLEVVSNVNSSHKEKVPCFLALL</sequence>
<reference evidence="1 2" key="1">
    <citation type="journal article" date="2019" name="Genome Biol. Evol.">
        <title>Insights into the evolution of the New World diploid cottons (Gossypium, subgenus Houzingenia) based on genome sequencing.</title>
        <authorList>
            <person name="Grover C.E."/>
            <person name="Arick M.A. 2nd"/>
            <person name="Thrash A."/>
            <person name="Conover J.L."/>
            <person name="Sanders W.S."/>
            <person name="Peterson D.G."/>
            <person name="Frelichowski J.E."/>
            <person name="Scheffler J.A."/>
            <person name="Scheffler B.E."/>
            <person name="Wendel J.F."/>
        </authorList>
    </citation>
    <scope>NUCLEOTIDE SEQUENCE [LARGE SCALE GENOMIC DNA]</scope>
    <source>
        <strain evidence="1">8</strain>
        <tissue evidence="1">Leaf</tissue>
    </source>
</reference>
<dbReference type="Proteomes" id="UP000593568">
    <property type="component" value="Unassembled WGS sequence"/>
</dbReference>
<evidence type="ECO:0000313" key="2">
    <source>
        <dbReference type="Proteomes" id="UP000593568"/>
    </source>
</evidence>
<gene>
    <name evidence="1" type="ORF">Gotri_016731</name>
</gene>
<evidence type="ECO:0000313" key="1">
    <source>
        <dbReference type="EMBL" id="MBA0767878.1"/>
    </source>
</evidence>
<proteinExistence type="predicted"/>
<dbReference type="AlphaFoldDB" id="A0A7J9E4X2"/>
<keyword evidence="2" id="KW-1185">Reference proteome</keyword>
<protein>
    <submittedName>
        <fullName evidence="1">Uncharacterized protein</fullName>
    </submittedName>
</protein>
<dbReference type="EMBL" id="JABEZW010000006">
    <property type="protein sequence ID" value="MBA0767878.1"/>
    <property type="molecule type" value="Genomic_DNA"/>
</dbReference>
<name>A0A7J9E4X2_9ROSI</name>